<proteinExistence type="predicted"/>
<protein>
    <submittedName>
        <fullName evidence="1">Uncharacterized protein</fullName>
    </submittedName>
</protein>
<organism evidence="1 2">
    <name type="scientific">Gillisia lutea</name>
    <dbReference type="NCBI Taxonomy" id="2909668"/>
    <lineage>
        <taxon>Bacteria</taxon>
        <taxon>Pseudomonadati</taxon>
        <taxon>Bacteroidota</taxon>
        <taxon>Flavobacteriia</taxon>
        <taxon>Flavobacteriales</taxon>
        <taxon>Flavobacteriaceae</taxon>
        <taxon>Gillisia</taxon>
    </lineage>
</organism>
<dbReference type="Proteomes" id="UP001179363">
    <property type="component" value="Unassembled WGS sequence"/>
</dbReference>
<dbReference type="EMBL" id="JAKGTH010000008">
    <property type="protein sequence ID" value="MCF4101647.1"/>
    <property type="molecule type" value="Genomic_DNA"/>
</dbReference>
<evidence type="ECO:0000313" key="2">
    <source>
        <dbReference type="Proteomes" id="UP001179363"/>
    </source>
</evidence>
<keyword evidence="2" id="KW-1185">Reference proteome</keyword>
<name>A0ABS9EH69_9FLAO</name>
<sequence length="125" mass="14101">MQQENSIGLPPAEEPVIITKAYCFFNETSVANEPGKKDILELRLEISENIVEGYYNWLPTYKDQRKGSIQGILNDTIITGKYIFVQEGLTDTAKVKIILREKEAVISSPIKQLGIDAVIIRTDCR</sequence>
<accession>A0ABS9EH69</accession>
<dbReference type="RefSeq" id="WP_236133796.1">
    <property type="nucleotide sequence ID" value="NZ_JAKGTH010000008.1"/>
</dbReference>
<reference evidence="1" key="1">
    <citation type="submission" date="2022-01" db="EMBL/GenBank/DDBJ databases">
        <title>Gillisia lutea sp. nov., isolated from marine plastic residues from the Malvarosa beach (Valencia, Spain).</title>
        <authorList>
            <person name="Vidal-Verdu A."/>
            <person name="Molina-Menor E."/>
            <person name="Satari L."/>
            <person name="Pascual J."/>
            <person name="Pereto J."/>
            <person name="Porcar M."/>
        </authorList>
    </citation>
    <scope>NUCLEOTIDE SEQUENCE</scope>
    <source>
        <strain evidence="1">M10.2A</strain>
    </source>
</reference>
<comment type="caution">
    <text evidence="1">The sequence shown here is derived from an EMBL/GenBank/DDBJ whole genome shotgun (WGS) entry which is preliminary data.</text>
</comment>
<gene>
    <name evidence="1" type="ORF">L1I30_08220</name>
</gene>
<evidence type="ECO:0000313" key="1">
    <source>
        <dbReference type="EMBL" id="MCF4101647.1"/>
    </source>
</evidence>